<gene>
    <name evidence="1" type="ORF">LCGC14_0811700</name>
</gene>
<dbReference type="EMBL" id="LAZR01002237">
    <property type="protein sequence ID" value="KKN32647.1"/>
    <property type="molecule type" value="Genomic_DNA"/>
</dbReference>
<dbReference type="AlphaFoldDB" id="A0A0F9Q6Q3"/>
<proteinExistence type="predicted"/>
<sequence>MIGIRRWENYYGEVILMKGIPGWRKYMREIYPKINKPLLKEEFLQKSRIEQSDLLKKQRFITKRILKRWKKTDDYKTFIANTTRMCEYLEKEGME</sequence>
<comment type="caution">
    <text evidence="1">The sequence shown here is derived from an EMBL/GenBank/DDBJ whole genome shotgun (WGS) entry which is preliminary data.</text>
</comment>
<organism evidence="1">
    <name type="scientific">marine sediment metagenome</name>
    <dbReference type="NCBI Taxonomy" id="412755"/>
    <lineage>
        <taxon>unclassified sequences</taxon>
        <taxon>metagenomes</taxon>
        <taxon>ecological metagenomes</taxon>
    </lineage>
</organism>
<name>A0A0F9Q6Q3_9ZZZZ</name>
<reference evidence="1" key="1">
    <citation type="journal article" date="2015" name="Nature">
        <title>Complex archaea that bridge the gap between prokaryotes and eukaryotes.</title>
        <authorList>
            <person name="Spang A."/>
            <person name="Saw J.H."/>
            <person name="Jorgensen S.L."/>
            <person name="Zaremba-Niedzwiedzka K."/>
            <person name="Martijn J."/>
            <person name="Lind A.E."/>
            <person name="van Eijk R."/>
            <person name="Schleper C."/>
            <person name="Guy L."/>
            <person name="Ettema T.J."/>
        </authorList>
    </citation>
    <scope>NUCLEOTIDE SEQUENCE</scope>
</reference>
<accession>A0A0F9Q6Q3</accession>
<protein>
    <submittedName>
        <fullName evidence="1">Uncharacterized protein</fullName>
    </submittedName>
</protein>
<evidence type="ECO:0000313" key="1">
    <source>
        <dbReference type="EMBL" id="KKN32647.1"/>
    </source>
</evidence>